<gene>
    <name evidence="1" type="ORF">MILVUS5_LOCUS8196</name>
</gene>
<protein>
    <submittedName>
        <fullName evidence="1">Uncharacterized protein</fullName>
    </submittedName>
</protein>
<comment type="caution">
    <text evidence="1">The sequence shown here is derived from an EMBL/GenBank/DDBJ whole genome shotgun (WGS) entry which is preliminary data.</text>
</comment>
<reference evidence="1" key="1">
    <citation type="submission" date="2023-10" db="EMBL/GenBank/DDBJ databases">
        <authorList>
            <person name="Rodriguez Cubillos JULIANA M."/>
            <person name="De Vega J."/>
        </authorList>
    </citation>
    <scope>NUCLEOTIDE SEQUENCE</scope>
</reference>
<keyword evidence="2" id="KW-1185">Reference proteome</keyword>
<proteinExistence type="predicted"/>
<organism evidence="1 2">
    <name type="scientific">Trifolium pratense</name>
    <name type="common">Red clover</name>
    <dbReference type="NCBI Taxonomy" id="57577"/>
    <lineage>
        <taxon>Eukaryota</taxon>
        <taxon>Viridiplantae</taxon>
        <taxon>Streptophyta</taxon>
        <taxon>Embryophyta</taxon>
        <taxon>Tracheophyta</taxon>
        <taxon>Spermatophyta</taxon>
        <taxon>Magnoliopsida</taxon>
        <taxon>eudicotyledons</taxon>
        <taxon>Gunneridae</taxon>
        <taxon>Pentapetalae</taxon>
        <taxon>rosids</taxon>
        <taxon>fabids</taxon>
        <taxon>Fabales</taxon>
        <taxon>Fabaceae</taxon>
        <taxon>Papilionoideae</taxon>
        <taxon>50 kb inversion clade</taxon>
        <taxon>NPAAA clade</taxon>
        <taxon>Hologalegina</taxon>
        <taxon>IRL clade</taxon>
        <taxon>Trifolieae</taxon>
        <taxon>Trifolium</taxon>
    </lineage>
</organism>
<evidence type="ECO:0000313" key="1">
    <source>
        <dbReference type="EMBL" id="CAJ2637907.1"/>
    </source>
</evidence>
<name>A0ACB0J3M5_TRIPR</name>
<accession>A0ACB0J3M5</accession>
<sequence length="78" mass="9065">MKIFYDGEVIVLDDISDEKAKDIMVFSTNNYAAFIWMKASLHRFLEKRKNRAPYQTTYPATAINKTIDKSMAWLSLTP</sequence>
<dbReference type="Proteomes" id="UP001177021">
    <property type="component" value="Unassembled WGS sequence"/>
</dbReference>
<dbReference type="EMBL" id="CASHSV030000013">
    <property type="protein sequence ID" value="CAJ2637907.1"/>
    <property type="molecule type" value="Genomic_DNA"/>
</dbReference>
<evidence type="ECO:0000313" key="2">
    <source>
        <dbReference type="Proteomes" id="UP001177021"/>
    </source>
</evidence>